<sequence length="86" mass="10509">MTKQKYNKGLYSNNYSYTYKSNVPNELSDFNMGQRNAYYDYKNKKHFKLYPKLLINFLNLISNHRLNEIKEYIDGYNYESKRLKSK</sequence>
<dbReference type="EMBL" id="ACGU01000057">
    <property type="protein sequence ID" value="EEJ71859.1"/>
    <property type="molecule type" value="Genomic_DNA"/>
</dbReference>
<gene>
    <name evidence="1" type="ORF">HMPREF0548_1275</name>
</gene>
<dbReference type="HOGENOM" id="CLU_154500_0_0_9"/>
<reference evidence="1 2" key="1">
    <citation type="submission" date="2009-01" db="EMBL/GenBank/DDBJ databases">
        <authorList>
            <person name="Qin X."/>
            <person name="Bachman B."/>
            <person name="Battles P."/>
            <person name="Bell A."/>
            <person name="Bess C."/>
            <person name="Bickham C."/>
            <person name="Chaboub L."/>
            <person name="Chen D."/>
            <person name="Coyle M."/>
            <person name="Deiros D.R."/>
            <person name="Dinh H."/>
            <person name="Forbes L."/>
            <person name="Fowler G."/>
            <person name="Francisco L."/>
            <person name="Fu Q."/>
            <person name="Gubbala S."/>
            <person name="Hale W."/>
            <person name="Han Y."/>
            <person name="Hemphill L."/>
            <person name="Highlander S.K."/>
            <person name="Hirani K."/>
            <person name="Hogues M."/>
            <person name="Jackson L."/>
            <person name="Jakkamsetti A."/>
            <person name="Javaid M."/>
            <person name="Jiang H."/>
            <person name="Korchina V."/>
            <person name="Kovar C."/>
            <person name="Lara F."/>
            <person name="Lee S."/>
            <person name="Mata R."/>
            <person name="Mathew T."/>
            <person name="Moen C."/>
            <person name="Morales K."/>
            <person name="Munidasa M."/>
            <person name="Nazareth L."/>
            <person name="Ngo R."/>
            <person name="Nguyen L."/>
            <person name="Okwuonu G."/>
            <person name="Ongeri F."/>
            <person name="Patil S."/>
            <person name="Petrosino J."/>
            <person name="Pham C."/>
            <person name="Pham P."/>
            <person name="Pu L.-L."/>
            <person name="Puazo M."/>
            <person name="Raj R."/>
            <person name="Reid J."/>
            <person name="Rouhana J."/>
            <person name="Saada N."/>
            <person name="Shang Y."/>
            <person name="Simmons D."/>
            <person name="Thornton R."/>
            <person name="Warren J."/>
            <person name="Weissenberger G."/>
            <person name="Zhang J."/>
            <person name="Zhang L."/>
            <person name="Zhou C."/>
            <person name="Zhu D."/>
            <person name="Muzny D."/>
            <person name="Worley K."/>
            <person name="Gibbs R."/>
        </authorList>
    </citation>
    <scope>NUCLEOTIDE SEQUENCE [LARGE SCALE GENOMIC DNA]</scope>
    <source>
        <strain evidence="1 2">DSM 16047</strain>
    </source>
</reference>
<protein>
    <submittedName>
        <fullName evidence="1">Uncharacterized protein</fullName>
    </submittedName>
</protein>
<proteinExistence type="predicted"/>
<evidence type="ECO:0000313" key="2">
    <source>
        <dbReference type="Proteomes" id="UP000005583"/>
    </source>
</evidence>
<dbReference type="AlphaFoldDB" id="C2ENM9"/>
<accession>C2ENM9</accession>
<comment type="caution">
    <text evidence="1">The sequence shown here is derived from an EMBL/GenBank/DDBJ whole genome shotgun (WGS) entry which is preliminary data.</text>
</comment>
<name>C2ENM9_9LACO</name>
<dbReference type="Proteomes" id="UP000005583">
    <property type="component" value="Unassembled WGS sequence"/>
</dbReference>
<dbReference type="STRING" id="525365.HMPREF0548_1275"/>
<keyword evidence="2" id="KW-1185">Reference proteome</keyword>
<organism evidence="1 2">
    <name type="scientific">Lactobacillus ultunensis DSM 16047</name>
    <dbReference type="NCBI Taxonomy" id="525365"/>
    <lineage>
        <taxon>Bacteria</taxon>
        <taxon>Bacillati</taxon>
        <taxon>Bacillota</taxon>
        <taxon>Bacilli</taxon>
        <taxon>Lactobacillales</taxon>
        <taxon>Lactobacillaceae</taxon>
        <taxon>Lactobacillus</taxon>
    </lineage>
</organism>
<evidence type="ECO:0000313" key="1">
    <source>
        <dbReference type="EMBL" id="EEJ71859.1"/>
    </source>
</evidence>